<gene>
    <name evidence="1" type="ORF">HMPREF1218_0532</name>
</gene>
<dbReference type="RefSeq" id="WP_021584092.1">
    <property type="nucleotide sequence ID" value="NZ_AWET01000036.1"/>
</dbReference>
<dbReference type="AlphaFoldDB" id="U2MMR8"/>
<organism evidence="1 2">
    <name type="scientific">Hoylesella pleuritidis F0068</name>
    <dbReference type="NCBI Taxonomy" id="1081904"/>
    <lineage>
        <taxon>Bacteria</taxon>
        <taxon>Pseudomonadati</taxon>
        <taxon>Bacteroidota</taxon>
        <taxon>Bacteroidia</taxon>
        <taxon>Bacteroidales</taxon>
        <taxon>Prevotellaceae</taxon>
        <taxon>Hoylesella</taxon>
    </lineage>
</organism>
<name>U2MMR8_9BACT</name>
<dbReference type="Proteomes" id="UP000016600">
    <property type="component" value="Unassembled WGS sequence"/>
</dbReference>
<sequence>MNESNKNEFGILNIINEKYSYNLKGSTIDDFIQGNFSITITRKEFDLLFTEAVNKTKEFINNFPKLDIYKIILLYLERMRQDLDNGNYYTFNEHIKKNRLGAIISKNFENETNNKYIDALLTINVLSRFYNKMEKG</sequence>
<protein>
    <submittedName>
        <fullName evidence="1">Uncharacterized protein</fullName>
    </submittedName>
</protein>
<proteinExistence type="predicted"/>
<dbReference type="PATRIC" id="fig|1081904.3.peg.1570"/>
<comment type="caution">
    <text evidence="1">The sequence shown here is derived from an EMBL/GenBank/DDBJ whole genome shotgun (WGS) entry which is preliminary data.</text>
</comment>
<reference evidence="1 2" key="1">
    <citation type="submission" date="2013-08" db="EMBL/GenBank/DDBJ databases">
        <authorList>
            <person name="Durkin A.S."/>
            <person name="Haft D.R."/>
            <person name="McCorrison J."/>
            <person name="Torralba M."/>
            <person name="Gillis M."/>
            <person name="Haft D.H."/>
            <person name="Methe B."/>
            <person name="Sutton G."/>
            <person name="Nelson K.E."/>
        </authorList>
    </citation>
    <scope>NUCLEOTIDE SEQUENCE [LARGE SCALE GENOMIC DNA]</scope>
    <source>
        <strain evidence="1 2">F0068</strain>
    </source>
</reference>
<dbReference type="EMBL" id="AWET01000036">
    <property type="protein sequence ID" value="ERK00534.1"/>
    <property type="molecule type" value="Genomic_DNA"/>
</dbReference>
<evidence type="ECO:0000313" key="1">
    <source>
        <dbReference type="EMBL" id="ERK00534.1"/>
    </source>
</evidence>
<evidence type="ECO:0000313" key="2">
    <source>
        <dbReference type="Proteomes" id="UP000016600"/>
    </source>
</evidence>
<accession>U2MMR8</accession>
<keyword evidence="2" id="KW-1185">Reference proteome</keyword>